<gene>
    <name evidence="16" type="ORF">DASB73_014620</name>
</gene>
<dbReference type="SUPFAM" id="SSF81660">
    <property type="entry name" value="Metal cation-transporting ATPase, ATP-binding domain N"/>
    <property type="match status" value="1"/>
</dbReference>
<dbReference type="PROSITE" id="PS00154">
    <property type="entry name" value="ATPASE_E1_E2"/>
    <property type="match status" value="1"/>
</dbReference>
<organism evidence="16 17">
    <name type="scientific">Starmerella bacillaris</name>
    <name type="common">Yeast</name>
    <name type="synonym">Candida zemplinina</name>
    <dbReference type="NCBI Taxonomy" id="1247836"/>
    <lineage>
        <taxon>Eukaryota</taxon>
        <taxon>Fungi</taxon>
        <taxon>Dikarya</taxon>
        <taxon>Ascomycota</taxon>
        <taxon>Saccharomycotina</taxon>
        <taxon>Dipodascomycetes</taxon>
        <taxon>Dipodascales</taxon>
        <taxon>Trichomonascaceae</taxon>
        <taxon>Starmerella</taxon>
    </lineage>
</organism>
<keyword evidence="6" id="KW-0547">Nucleotide-binding</keyword>
<proteinExistence type="inferred from homology"/>
<comment type="caution">
    <text evidence="16">The sequence shown here is derived from an EMBL/GenBank/DDBJ whole genome shotgun (WGS) entry which is preliminary data.</text>
</comment>
<dbReference type="GO" id="GO:0005524">
    <property type="term" value="F:ATP binding"/>
    <property type="evidence" value="ECO:0007669"/>
    <property type="project" value="UniProtKB-KW"/>
</dbReference>
<evidence type="ECO:0000256" key="3">
    <source>
        <dbReference type="ARBA" id="ARBA00022448"/>
    </source>
</evidence>
<evidence type="ECO:0000259" key="15">
    <source>
        <dbReference type="Pfam" id="PF23143"/>
    </source>
</evidence>
<dbReference type="InterPro" id="IPR018303">
    <property type="entry name" value="ATPase_P-typ_P_site"/>
</dbReference>
<evidence type="ECO:0000259" key="14">
    <source>
        <dbReference type="Pfam" id="PF00122"/>
    </source>
</evidence>
<feature type="transmembrane region" description="Helical" evidence="13">
    <location>
        <begin position="55"/>
        <end position="75"/>
    </location>
</feature>
<keyword evidence="9" id="KW-0460">Magnesium</keyword>
<dbReference type="SUPFAM" id="SSF56784">
    <property type="entry name" value="HAD-like"/>
    <property type="match status" value="1"/>
</dbReference>
<feature type="domain" description="P-type ATPase A" evidence="14">
    <location>
        <begin position="248"/>
        <end position="379"/>
    </location>
</feature>
<dbReference type="SUPFAM" id="SSF81653">
    <property type="entry name" value="Calcium ATPase, transduction domain A"/>
    <property type="match status" value="1"/>
</dbReference>
<keyword evidence="5" id="KW-0479">Metal-binding</keyword>
<evidence type="ECO:0000256" key="13">
    <source>
        <dbReference type="SAM" id="Phobius"/>
    </source>
</evidence>
<evidence type="ECO:0000313" key="17">
    <source>
        <dbReference type="Proteomes" id="UP001362899"/>
    </source>
</evidence>
<dbReference type="Pfam" id="PF23143">
    <property type="entry name" value="2TM_P5A-ATPase"/>
    <property type="match status" value="1"/>
</dbReference>
<dbReference type="GO" id="GO:0006874">
    <property type="term" value="P:intracellular calcium ion homeostasis"/>
    <property type="evidence" value="ECO:0007669"/>
    <property type="project" value="TreeGrafter"/>
</dbReference>
<dbReference type="SFLD" id="SFLDF00027">
    <property type="entry name" value="p-type_atpase"/>
    <property type="match status" value="1"/>
</dbReference>
<evidence type="ECO:0000256" key="10">
    <source>
        <dbReference type="ARBA" id="ARBA00022967"/>
    </source>
</evidence>
<comment type="similarity">
    <text evidence="2">Belongs to the cation transport ATPase (P-type) (TC 3.A.3) family. Type V subfamily.</text>
</comment>
<evidence type="ECO:0000256" key="6">
    <source>
        <dbReference type="ARBA" id="ARBA00022741"/>
    </source>
</evidence>
<dbReference type="InterPro" id="IPR006544">
    <property type="entry name" value="P-type_TPase_V"/>
</dbReference>
<dbReference type="Gene3D" id="2.70.150.10">
    <property type="entry name" value="Calcium-transporting ATPase, cytoplasmic transduction domain A"/>
    <property type="match status" value="1"/>
</dbReference>
<dbReference type="EMBL" id="BTGC01000003">
    <property type="protein sequence ID" value="GMM50504.1"/>
    <property type="molecule type" value="Genomic_DNA"/>
</dbReference>
<dbReference type="InterPro" id="IPR023299">
    <property type="entry name" value="ATPase_P-typ_cyto_dom_N"/>
</dbReference>
<dbReference type="InterPro" id="IPR059000">
    <property type="entry name" value="ATPase_P-type_domA"/>
</dbReference>
<keyword evidence="7" id="KW-0256">Endoplasmic reticulum</keyword>
<evidence type="ECO:0000256" key="2">
    <source>
        <dbReference type="ARBA" id="ARBA00006000"/>
    </source>
</evidence>
<feature type="transmembrane region" description="Helical" evidence="13">
    <location>
        <begin position="393"/>
        <end position="412"/>
    </location>
</feature>
<dbReference type="NCBIfam" id="TIGR01494">
    <property type="entry name" value="ATPase_P-type"/>
    <property type="match status" value="2"/>
</dbReference>
<dbReference type="AlphaFoldDB" id="A0AAV5RG89"/>
<keyword evidence="4 13" id="KW-0812">Transmembrane</keyword>
<keyword evidence="12 13" id="KW-0472">Membrane</keyword>
<dbReference type="Proteomes" id="UP001362899">
    <property type="component" value="Unassembled WGS sequence"/>
</dbReference>
<dbReference type="SUPFAM" id="SSF81665">
    <property type="entry name" value="Calcium ATPase, transmembrane domain M"/>
    <property type="match status" value="1"/>
</dbReference>
<dbReference type="Gene3D" id="3.40.50.1000">
    <property type="entry name" value="HAD superfamily/HAD-like"/>
    <property type="match status" value="1"/>
</dbReference>
<dbReference type="Pfam" id="PF00122">
    <property type="entry name" value="E1-E2_ATPase"/>
    <property type="match status" value="1"/>
</dbReference>
<keyword evidence="3" id="KW-0813">Transport</keyword>
<evidence type="ECO:0000256" key="11">
    <source>
        <dbReference type="ARBA" id="ARBA00022989"/>
    </source>
</evidence>
<evidence type="ECO:0000256" key="8">
    <source>
        <dbReference type="ARBA" id="ARBA00022840"/>
    </source>
</evidence>
<reference evidence="16 17" key="1">
    <citation type="journal article" date="2023" name="Elife">
        <title>Identification of key yeast species and microbe-microbe interactions impacting larval growth of Drosophila in the wild.</title>
        <authorList>
            <person name="Mure A."/>
            <person name="Sugiura Y."/>
            <person name="Maeda R."/>
            <person name="Honda K."/>
            <person name="Sakurai N."/>
            <person name="Takahashi Y."/>
            <person name="Watada M."/>
            <person name="Katoh T."/>
            <person name="Gotoh A."/>
            <person name="Gotoh Y."/>
            <person name="Taniguchi I."/>
            <person name="Nakamura K."/>
            <person name="Hayashi T."/>
            <person name="Katayama T."/>
            <person name="Uemura T."/>
            <person name="Hattori Y."/>
        </authorList>
    </citation>
    <scope>NUCLEOTIDE SEQUENCE [LARGE SCALE GENOMIC DNA]</scope>
    <source>
        <strain evidence="16 17">SB-73</strain>
    </source>
</reference>
<dbReference type="InterPro" id="IPR036412">
    <property type="entry name" value="HAD-like_sf"/>
</dbReference>
<evidence type="ECO:0000256" key="1">
    <source>
        <dbReference type="ARBA" id="ARBA00004477"/>
    </source>
</evidence>
<evidence type="ECO:0000256" key="9">
    <source>
        <dbReference type="ARBA" id="ARBA00022842"/>
    </source>
</evidence>
<dbReference type="InterPro" id="IPR001757">
    <property type="entry name" value="P_typ_ATPase"/>
</dbReference>
<dbReference type="InterPro" id="IPR023298">
    <property type="entry name" value="ATPase_P-typ_TM_dom_sf"/>
</dbReference>
<feature type="transmembrane region" description="Helical" evidence="13">
    <location>
        <begin position="17"/>
        <end position="35"/>
    </location>
</feature>
<dbReference type="GO" id="GO:0005789">
    <property type="term" value="C:endoplasmic reticulum membrane"/>
    <property type="evidence" value="ECO:0007669"/>
    <property type="project" value="UniProtKB-SubCell"/>
</dbReference>
<keyword evidence="17" id="KW-1185">Reference proteome</keyword>
<dbReference type="GO" id="GO:0015662">
    <property type="term" value="F:P-type ion transporter activity"/>
    <property type="evidence" value="ECO:0007669"/>
    <property type="project" value="TreeGrafter"/>
</dbReference>
<dbReference type="PRINTS" id="PR00119">
    <property type="entry name" value="CATATPASE"/>
</dbReference>
<dbReference type="Pfam" id="PF13246">
    <property type="entry name" value="Cation_ATPase"/>
    <property type="match status" value="1"/>
</dbReference>
<dbReference type="GO" id="GO:0016887">
    <property type="term" value="F:ATP hydrolysis activity"/>
    <property type="evidence" value="ECO:0007669"/>
    <property type="project" value="InterPro"/>
</dbReference>
<feature type="domain" description="P5A-ATPase transmembrane helical hairpin" evidence="15">
    <location>
        <begin position="17"/>
        <end position="86"/>
    </location>
</feature>
<keyword evidence="8" id="KW-0067">ATP-binding</keyword>
<dbReference type="InterPro" id="IPR023214">
    <property type="entry name" value="HAD_sf"/>
</dbReference>
<dbReference type="PROSITE" id="PS01229">
    <property type="entry name" value="COF_2"/>
    <property type="match status" value="1"/>
</dbReference>
<evidence type="ECO:0000256" key="4">
    <source>
        <dbReference type="ARBA" id="ARBA00022692"/>
    </source>
</evidence>
<sequence>MLVQAEYIEEASLRDPLPLYVRPYGAVFLSLYAWLGKKYVEDYDTFFVSSEWTLLFFGGAISLQLLFWLLPFWNINLRELFETKAASDPATAQLIKLVPSAGNGTAEFVPITSAPDGTRTFVFQQRRFLWDSKISKFCPPQFAVDSSSPTVGDILNSKGLSGNLDSLKNEFGANIFDIPIPTFLGLWKEHAVAPFFVFQIFSCCLWFLDEMWKSSVFMLIMLIVYESTTVLQRQRTMTEFRGMSIKPYQIYVYRNKEWIEVSTTELLPGDLVSVQRSAEGSGLACDLVLLEGTCVVNEAMLSGESTPLLKEGISARDSKSNLDLEGIDRISLLAGGTNVIQVGSGNGQITGVPTPDGGALAYVARTGFETTQGQLVRTMIFSAERVGSGSKEAYFFILFLLVFALAASYYVWKQGELMGRKQHKVLLDCVLIITSVVPPELPMELTMAVNSSLTALSKYYIYCTEPFRIPFAGRIDVCCFDKTGTLTEEDLLVQGADLCDGKGLRPLNLLSESDVVISIASAHALVKLDDGEVVGDPMEKNTVSSLGWTVDANDIVKQDSGVTIEHGDSLKILKRFPFSSALKRSSTLVKIGKQQVVAVKGAPETVLKMLKSSEYTHDDIERFTDAFTQYTRNGMRVLAYASKSVNVKSVISYKREDAECDLVFAGFVVYTSPLKPDAISAITMLNESSHRTIMITGDNPLTAVKVAEDVGILEREALILDVNEDGELIWASKNSSYTVPYSEASVELYEKYDLCMTGSALGKIEHSPVLVQLIRHTWVYARVSPTQKEFIIKTYKDEGYMTLMCGDGTNDVGALKQAHIGVALLNGTAESMAKIMEKQKMDTMQNVYEKQRKVMEAWGRQPAPVPLPIAHLYPPGANNPNYVKAVEARGVILDEKTKAEIAVMCADTSVQAKTNAAGLADRMTEMVGEGEELDAPQLKLGDASCAAPITSKLRDVDAVVKVIRQGRCALVTTIQMYKILALNCLVSAYTLSVLYLAGIKMGDGQAMASGILLSMCSMSVSRGKVVEKLSKERPQPGIFNKYIMGSILGQFAVHVTALIVVRSWVHEFEPPALTIDVDTDKKFEPSLLNTAMYLLQIVQEISTYAVNYQGRPFRESLTENKGMYYGVVGCMALAFAGATEFLPEMNEALQLVPIPTMFKIKLVAAMLTDLGLCVVIEHGFKYFFSDFKPKNIALKLDERGDSKIQ</sequence>
<dbReference type="GO" id="GO:0046872">
    <property type="term" value="F:metal ion binding"/>
    <property type="evidence" value="ECO:0007669"/>
    <property type="project" value="UniProtKB-KW"/>
</dbReference>
<keyword evidence="10" id="KW-1278">Translocase</keyword>
<dbReference type="InterPro" id="IPR044492">
    <property type="entry name" value="P_typ_ATPase_HD_dom"/>
</dbReference>
<dbReference type="InterPro" id="IPR008250">
    <property type="entry name" value="ATPase_P-typ_transduc_dom_A_sf"/>
</dbReference>
<dbReference type="FunFam" id="3.40.50.1000:FF:000056">
    <property type="entry name" value="Cation-transporting ATPase"/>
    <property type="match status" value="1"/>
</dbReference>
<dbReference type="PANTHER" id="PTHR45630:SF7">
    <property type="entry name" value="ENDOPLASMIC RETICULUM TRANSMEMBRANE HELIX TRANSLOCASE"/>
    <property type="match status" value="1"/>
</dbReference>
<accession>A0AAV5RG89</accession>
<comment type="subcellular location">
    <subcellularLocation>
        <location evidence="1">Endoplasmic reticulum membrane</location>
        <topology evidence="1">Multi-pass membrane protein</topology>
    </subcellularLocation>
</comment>
<dbReference type="SFLD" id="SFLDS00003">
    <property type="entry name" value="Haloacid_Dehalogenase"/>
    <property type="match status" value="1"/>
</dbReference>
<dbReference type="SFLD" id="SFLDG00002">
    <property type="entry name" value="C1.7:_P-type_atpase_like"/>
    <property type="match status" value="1"/>
</dbReference>
<keyword evidence="11 13" id="KW-1133">Transmembrane helix</keyword>
<dbReference type="Gene3D" id="3.40.1110.10">
    <property type="entry name" value="Calcium-transporting ATPase, cytoplasmic domain N"/>
    <property type="match status" value="1"/>
</dbReference>
<evidence type="ECO:0000256" key="7">
    <source>
        <dbReference type="ARBA" id="ARBA00022824"/>
    </source>
</evidence>
<dbReference type="PANTHER" id="PTHR45630">
    <property type="entry name" value="CATION-TRANSPORTING ATPASE-RELATED"/>
    <property type="match status" value="1"/>
</dbReference>
<evidence type="ECO:0000256" key="5">
    <source>
        <dbReference type="ARBA" id="ARBA00022723"/>
    </source>
</evidence>
<name>A0AAV5RG89_STABA</name>
<dbReference type="InterPro" id="IPR057255">
    <property type="entry name" value="2TM_P5A-ATPase"/>
</dbReference>
<dbReference type="GO" id="GO:0019829">
    <property type="term" value="F:ATPase-coupled monoatomic cation transmembrane transporter activity"/>
    <property type="evidence" value="ECO:0007669"/>
    <property type="project" value="TreeGrafter"/>
</dbReference>
<protein>
    <submittedName>
        <fullName evidence="16">Ion-transporting P-type ATPase</fullName>
    </submittedName>
</protein>
<evidence type="ECO:0000256" key="12">
    <source>
        <dbReference type="ARBA" id="ARBA00023136"/>
    </source>
</evidence>
<dbReference type="NCBIfam" id="TIGR01657">
    <property type="entry name" value="P-ATPase-V"/>
    <property type="match status" value="1"/>
</dbReference>
<evidence type="ECO:0000313" key="16">
    <source>
        <dbReference type="EMBL" id="GMM50504.1"/>
    </source>
</evidence>